<organism evidence="1 2">
    <name type="scientific">Nitrosomonas nitrosa</name>
    <dbReference type="NCBI Taxonomy" id="52442"/>
    <lineage>
        <taxon>Bacteria</taxon>
        <taxon>Pseudomonadati</taxon>
        <taxon>Pseudomonadota</taxon>
        <taxon>Betaproteobacteria</taxon>
        <taxon>Nitrosomonadales</taxon>
        <taxon>Nitrosomonadaceae</taxon>
        <taxon>Nitrosomonas</taxon>
    </lineage>
</organism>
<dbReference type="Proteomes" id="UP000199561">
    <property type="component" value="Unassembled WGS sequence"/>
</dbReference>
<dbReference type="STRING" id="52442.SAMN05421880_13315"/>
<dbReference type="EMBL" id="FOUF01000033">
    <property type="protein sequence ID" value="SFM77959.1"/>
    <property type="molecule type" value="Genomic_DNA"/>
</dbReference>
<sequence>MNDRGRFVGLRRFQIIEPIASPKALVVVVLNGYFNLNILVVEHVGKVSKSSGIIGVS</sequence>
<accession>A0A1I4TMK9</accession>
<gene>
    <name evidence="1" type="ORF">SAMN05421880_13315</name>
</gene>
<evidence type="ECO:0000313" key="2">
    <source>
        <dbReference type="Proteomes" id="UP000199561"/>
    </source>
</evidence>
<protein>
    <submittedName>
        <fullName evidence="1">Uncharacterized protein</fullName>
    </submittedName>
</protein>
<reference evidence="1 2" key="1">
    <citation type="submission" date="2016-10" db="EMBL/GenBank/DDBJ databases">
        <authorList>
            <person name="de Groot N.N."/>
        </authorList>
    </citation>
    <scope>NUCLEOTIDE SEQUENCE [LARGE SCALE GENOMIC DNA]</scope>
    <source>
        <strain evidence="1 2">Nm146</strain>
    </source>
</reference>
<name>A0A1I4TMK9_9PROT</name>
<proteinExistence type="predicted"/>
<dbReference type="AlphaFoldDB" id="A0A1I4TMK9"/>
<keyword evidence="2" id="KW-1185">Reference proteome</keyword>
<evidence type="ECO:0000313" key="1">
    <source>
        <dbReference type="EMBL" id="SFM77959.1"/>
    </source>
</evidence>